<feature type="domain" description="PIN" evidence="1">
    <location>
        <begin position="5"/>
        <end position="108"/>
    </location>
</feature>
<reference evidence="2 3" key="1">
    <citation type="submission" date="2023-05" db="EMBL/GenBank/DDBJ databases">
        <title>The complete genome of Acinetobacter sp. nov KCTC 92772.</title>
        <authorList>
            <person name="Zhou G."/>
        </authorList>
    </citation>
    <scope>NUCLEOTIDE SEQUENCE [LARGE SCALE GENOMIC DNA]</scope>
    <source>
        <strain evidence="2 3">KCTC 92772</strain>
    </source>
</reference>
<organism evidence="2 3">
    <name type="scientific">Acinetobacter corruptisaponis</name>
    <dbReference type="NCBI Taxonomy" id="3045147"/>
    <lineage>
        <taxon>Bacteria</taxon>
        <taxon>Pseudomonadati</taxon>
        <taxon>Pseudomonadota</taxon>
        <taxon>Gammaproteobacteria</taxon>
        <taxon>Moraxellales</taxon>
        <taxon>Moraxellaceae</taxon>
        <taxon>Acinetobacter</taxon>
    </lineage>
</organism>
<evidence type="ECO:0000313" key="2">
    <source>
        <dbReference type="EMBL" id="WHP06298.1"/>
    </source>
</evidence>
<dbReference type="Pfam" id="PF01850">
    <property type="entry name" value="PIN"/>
    <property type="match status" value="1"/>
</dbReference>
<dbReference type="InterPro" id="IPR002716">
    <property type="entry name" value="PIN_dom"/>
</dbReference>
<gene>
    <name evidence="2" type="ORF">QLH32_02170</name>
</gene>
<dbReference type="Proteomes" id="UP001229836">
    <property type="component" value="Chromosome"/>
</dbReference>
<keyword evidence="3" id="KW-1185">Reference proteome</keyword>
<accession>A0ABY8S3J6</accession>
<protein>
    <submittedName>
        <fullName evidence="2">Type II toxin-antitoxin system VapC family toxin</fullName>
    </submittedName>
</protein>
<sequence length="122" mass="13908">MTQSYVFDTNAILYALMKGVHIEKNLHSISVITEMELLSYSKLTLQDEVTLRGILSFFHCVELTQEIKQHAIWFRKNTGLKLPDSIVAATSLFCNCTLITSDKKLLNTPHIQTISFEKLYGI</sequence>
<dbReference type="EMBL" id="CP125669">
    <property type="protein sequence ID" value="WHP06298.1"/>
    <property type="molecule type" value="Genomic_DNA"/>
</dbReference>
<dbReference type="CDD" id="cd18738">
    <property type="entry name" value="PIN_VapC4-5_FitB-like"/>
    <property type="match status" value="1"/>
</dbReference>
<dbReference type="RefSeq" id="WP_283267874.1">
    <property type="nucleotide sequence ID" value="NZ_CP125669.1"/>
</dbReference>
<dbReference type="Gene3D" id="3.40.50.1010">
    <property type="entry name" value="5'-nuclease"/>
    <property type="match status" value="1"/>
</dbReference>
<dbReference type="SUPFAM" id="SSF88723">
    <property type="entry name" value="PIN domain-like"/>
    <property type="match status" value="1"/>
</dbReference>
<name>A0ABY8S3J6_9GAMM</name>
<evidence type="ECO:0000259" key="1">
    <source>
        <dbReference type="Pfam" id="PF01850"/>
    </source>
</evidence>
<proteinExistence type="predicted"/>
<evidence type="ECO:0000313" key="3">
    <source>
        <dbReference type="Proteomes" id="UP001229836"/>
    </source>
</evidence>
<dbReference type="InterPro" id="IPR029060">
    <property type="entry name" value="PIN-like_dom_sf"/>
</dbReference>